<feature type="region of interest" description="Disordered" evidence="5">
    <location>
        <begin position="425"/>
        <end position="455"/>
    </location>
</feature>
<evidence type="ECO:0008006" key="10">
    <source>
        <dbReference type="Google" id="ProtNLM"/>
    </source>
</evidence>
<name>E9G0R9_DAPPU</name>
<feature type="region of interest" description="Disordered" evidence="5">
    <location>
        <begin position="347"/>
        <end position="386"/>
    </location>
</feature>
<feature type="DNA-binding region" description="H-T-H motif" evidence="4">
    <location>
        <begin position="303"/>
        <end position="323"/>
    </location>
</feature>
<dbReference type="GO" id="GO:0005634">
    <property type="term" value="C:nucleus"/>
    <property type="evidence" value="ECO:0000318"/>
    <property type="project" value="GO_Central"/>
</dbReference>
<keyword evidence="2 4" id="KW-0238">DNA-binding</keyword>
<feature type="compositionally biased region" description="Low complexity" evidence="5">
    <location>
        <begin position="427"/>
        <end position="437"/>
    </location>
</feature>
<feature type="domain" description="HTH psq-type" evidence="7">
    <location>
        <begin position="276"/>
        <end position="327"/>
    </location>
</feature>
<dbReference type="InterPro" id="IPR007889">
    <property type="entry name" value="HTH_Psq"/>
</dbReference>
<feature type="compositionally biased region" description="Basic residues" evidence="5">
    <location>
        <begin position="374"/>
        <end position="386"/>
    </location>
</feature>
<dbReference type="OrthoDB" id="10261408at2759"/>
<dbReference type="InParanoid" id="E9G0R9"/>
<evidence type="ECO:0000259" key="7">
    <source>
        <dbReference type="PROSITE" id="PS50960"/>
    </source>
</evidence>
<keyword evidence="3 4" id="KW-0539">Nucleus</keyword>
<dbReference type="STRING" id="6669.E9G0R9"/>
<evidence type="ECO:0000256" key="4">
    <source>
        <dbReference type="PROSITE-ProRule" id="PRU00320"/>
    </source>
</evidence>
<accession>E9G0R9</accession>
<dbReference type="InterPro" id="IPR000210">
    <property type="entry name" value="BTB/POZ_dom"/>
</dbReference>
<evidence type="ECO:0000256" key="2">
    <source>
        <dbReference type="ARBA" id="ARBA00023125"/>
    </source>
</evidence>
<dbReference type="Pfam" id="PF05225">
    <property type="entry name" value="HTH_psq"/>
    <property type="match status" value="1"/>
</dbReference>
<proteinExistence type="predicted"/>
<evidence type="ECO:0000256" key="5">
    <source>
        <dbReference type="SAM" id="MobiDB-lite"/>
    </source>
</evidence>
<dbReference type="InterPro" id="IPR011333">
    <property type="entry name" value="SKP1/BTB/POZ_sf"/>
</dbReference>
<dbReference type="CDD" id="cd18315">
    <property type="entry name" value="BTB_POZ_BAB-like"/>
    <property type="match status" value="1"/>
</dbReference>
<dbReference type="AlphaFoldDB" id="E9G0R9"/>
<organism evidence="8 9">
    <name type="scientific">Daphnia pulex</name>
    <name type="common">Water flea</name>
    <dbReference type="NCBI Taxonomy" id="6669"/>
    <lineage>
        <taxon>Eukaryota</taxon>
        <taxon>Metazoa</taxon>
        <taxon>Ecdysozoa</taxon>
        <taxon>Arthropoda</taxon>
        <taxon>Crustacea</taxon>
        <taxon>Branchiopoda</taxon>
        <taxon>Diplostraca</taxon>
        <taxon>Cladocera</taxon>
        <taxon>Anomopoda</taxon>
        <taxon>Daphniidae</taxon>
        <taxon>Daphnia</taxon>
    </lineage>
</organism>
<sequence length="505" mass="54202">MGGSPQQQYCLRWNQHRSNLLGAFDHLLQTEALTDVTLSCGGASIKCHRIILAACSGYFQSLFVNDNLYLGSPQQHPIVVFKDIQLAELKAILEFIYRGEVSVAQEQVGALLKAAESLKVKGLYSEDSAGSPAGLSGLSFEPTSGQAANSGFLPQIHTLASAAVAASHIPPPPPSIVQQQPQPVVQHLPASLLQMPLFKRSPAKTPERTNSSLDKERDGSSSSETNPPEDDREEPMVTDRIKSNHSPVFNHVKDLAQSSSLSEYHVNNGKSNNGNRPELKRYRQYTRHDIAAAIEAVRSGQSALQASRLYGVPSRTLYDKVKKLGIVTGRPYRQSIAVAVSLAQGGNLSSAGSPGSRINGGGNDDDDSMDVVHSHHLHHHHNGHFHRRPNTLEELSLYFAASPAAAAAAAAELALSQHVLAAQTARGVVPQQPPSTTTDDDDSGTGGFHPAPIDLSQNYERMMRNPSVGGGDVDHHQPPTVSVRDVVAVDTSNKTSELLLVDKSA</sequence>
<dbReference type="EMBL" id="GL732528">
    <property type="protein sequence ID" value="EFX86955.1"/>
    <property type="molecule type" value="Genomic_DNA"/>
</dbReference>
<dbReference type="PROSITE" id="PS50960">
    <property type="entry name" value="HTH_PSQ"/>
    <property type="match status" value="1"/>
</dbReference>
<evidence type="ECO:0000256" key="1">
    <source>
        <dbReference type="ARBA" id="ARBA00004123"/>
    </source>
</evidence>
<dbReference type="FunFam" id="1.10.10.60:FF:000019">
    <property type="entry name" value="Ligand-dependent corepressor isoform 1"/>
    <property type="match status" value="1"/>
</dbReference>
<dbReference type="SUPFAM" id="SSF54695">
    <property type="entry name" value="POZ domain"/>
    <property type="match status" value="1"/>
</dbReference>
<dbReference type="PANTHER" id="PTHR23110">
    <property type="entry name" value="BTB DOMAIN TRANSCRIPTION FACTOR"/>
    <property type="match status" value="1"/>
</dbReference>
<dbReference type="InterPro" id="IPR051095">
    <property type="entry name" value="Dros_DevTransReg"/>
</dbReference>
<dbReference type="Proteomes" id="UP000000305">
    <property type="component" value="Unassembled WGS sequence"/>
</dbReference>
<feature type="domain" description="BTB" evidence="6">
    <location>
        <begin position="34"/>
        <end position="105"/>
    </location>
</feature>
<comment type="subcellular location">
    <subcellularLocation>
        <location evidence="1 4">Nucleus</location>
    </subcellularLocation>
</comment>
<dbReference type="HOGENOM" id="CLU_539983_0_0_1"/>
<dbReference type="Gene3D" id="3.30.710.10">
    <property type="entry name" value="Potassium Channel Kv1.1, Chain A"/>
    <property type="match status" value="1"/>
</dbReference>
<dbReference type="GO" id="GO:0006357">
    <property type="term" value="P:regulation of transcription by RNA polymerase II"/>
    <property type="evidence" value="ECO:0000318"/>
    <property type="project" value="GO_Central"/>
</dbReference>
<dbReference type="GO" id="GO:0003677">
    <property type="term" value="F:DNA binding"/>
    <property type="evidence" value="ECO:0007669"/>
    <property type="project" value="UniProtKB-UniRule"/>
</dbReference>
<dbReference type="SMART" id="SM00225">
    <property type="entry name" value="BTB"/>
    <property type="match status" value="1"/>
</dbReference>
<protein>
    <recommendedName>
        <fullName evidence="10">BTB domain-containing protein</fullName>
    </recommendedName>
</protein>
<feature type="region of interest" description="Disordered" evidence="5">
    <location>
        <begin position="196"/>
        <end position="236"/>
    </location>
</feature>
<gene>
    <name evidence="8" type="primary">BTB3</name>
    <name evidence="8" type="ORF">DAPPUDRAFT_347244</name>
</gene>
<evidence type="ECO:0000259" key="6">
    <source>
        <dbReference type="PROSITE" id="PS50097"/>
    </source>
</evidence>
<dbReference type="PROSITE" id="PS50097">
    <property type="entry name" value="BTB"/>
    <property type="match status" value="1"/>
</dbReference>
<dbReference type="eggNOG" id="ENOG502QS5M">
    <property type="taxonomic scope" value="Eukaryota"/>
</dbReference>
<reference evidence="8 9" key="1">
    <citation type="journal article" date="2011" name="Science">
        <title>The ecoresponsive genome of Daphnia pulex.</title>
        <authorList>
            <person name="Colbourne J.K."/>
            <person name="Pfrender M.E."/>
            <person name="Gilbert D."/>
            <person name="Thomas W.K."/>
            <person name="Tucker A."/>
            <person name="Oakley T.H."/>
            <person name="Tokishita S."/>
            <person name="Aerts A."/>
            <person name="Arnold G.J."/>
            <person name="Basu M.K."/>
            <person name="Bauer D.J."/>
            <person name="Caceres C.E."/>
            <person name="Carmel L."/>
            <person name="Casola C."/>
            <person name="Choi J.H."/>
            <person name="Detter J.C."/>
            <person name="Dong Q."/>
            <person name="Dusheyko S."/>
            <person name="Eads B.D."/>
            <person name="Frohlich T."/>
            <person name="Geiler-Samerotte K.A."/>
            <person name="Gerlach D."/>
            <person name="Hatcher P."/>
            <person name="Jogdeo S."/>
            <person name="Krijgsveld J."/>
            <person name="Kriventseva E.V."/>
            <person name="Kultz D."/>
            <person name="Laforsch C."/>
            <person name="Lindquist E."/>
            <person name="Lopez J."/>
            <person name="Manak J.R."/>
            <person name="Muller J."/>
            <person name="Pangilinan J."/>
            <person name="Patwardhan R.P."/>
            <person name="Pitluck S."/>
            <person name="Pritham E.J."/>
            <person name="Rechtsteiner A."/>
            <person name="Rho M."/>
            <person name="Rogozin I.B."/>
            <person name="Sakarya O."/>
            <person name="Salamov A."/>
            <person name="Schaack S."/>
            <person name="Shapiro H."/>
            <person name="Shiga Y."/>
            <person name="Skalitzky C."/>
            <person name="Smith Z."/>
            <person name="Souvorov A."/>
            <person name="Sung W."/>
            <person name="Tang Z."/>
            <person name="Tsuchiya D."/>
            <person name="Tu H."/>
            <person name="Vos H."/>
            <person name="Wang M."/>
            <person name="Wolf Y.I."/>
            <person name="Yamagata H."/>
            <person name="Yamada T."/>
            <person name="Ye Y."/>
            <person name="Shaw J.R."/>
            <person name="Andrews J."/>
            <person name="Crease T.J."/>
            <person name="Tang H."/>
            <person name="Lucas S.M."/>
            <person name="Robertson H.M."/>
            <person name="Bork P."/>
            <person name="Koonin E.V."/>
            <person name="Zdobnov E.M."/>
            <person name="Grigoriev I.V."/>
            <person name="Lynch M."/>
            <person name="Boore J.L."/>
        </authorList>
    </citation>
    <scope>NUCLEOTIDE SEQUENCE [LARGE SCALE GENOMIC DNA]</scope>
</reference>
<dbReference type="SUPFAM" id="SSF46689">
    <property type="entry name" value="Homeodomain-like"/>
    <property type="match status" value="1"/>
</dbReference>
<dbReference type="Gene3D" id="1.10.10.60">
    <property type="entry name" value="Homeodomain-like"/>
    <property type="match status" value="1"/>
</dbReference>
<evidence type="ECO:0000256" key="3">
    <source>
        <dbReference type="ARBA" id="ARBA00023242"/>
    </source>
</evidence>
<evidence type="ECO:0000313" key="8">
    <source>
        <dbReference type="EMBL" id="EFX86955.1"/>
    </source>
</evidence>
<dbReference type="Pfam" id="PF00651">
    <property type="entry name" value="BTB"/>
    <property type="match status" value="1"/>
</dbReference>
<dbReference type="FunFam" id="3.30.710.10:FF:000175">
    <property type="entry name" value="Bric-a-brac"/>
    <property type="match status" value="1"/>
</dbReference>
<evidence type="ECO:0000313" key="9">
    <source>
        <dbReference type="Proteomes" id="UP000000305"/>
    </source>
</evidence>
<dbReference type="PANTHER" id="PTHR23110:SF109">
    <property type="entry name" value="FI07618P-RELATED"/>
    <property type="match status" value="1"/>
</dbReference>
<keyword evidence="9" id="KW-1185">Reference proteome</keyword>
<dbReference type="InterPro" id="IPR009057">
    <property type="entry name" value="Homeodomain-like_sf"/>
</dbReference>
<dbReference type="KEGG" id="dpx:DAPPUDRAFT_347244"/>